<dbReference type="PRINTS" id="PR00111">
    <property type="entry name" value="ABHYDROLASE"/>
</dbReference>
<name>A0ABM8PQY7_9HYPH</name>
<dbReference type="EMBL" id="CABFWF030000013">
    <property type="protein sequence ID" value="CAD7043719.1"/>
    <property type="molecule type" value="Genomic_DNA"/>
</dbReference>
<evidence type="ECO:0000259" key="2">
    <source>
        <dbReference type="Pfam" id="PF00561"/>
    </source>
</evidence>
<protein>
    <submittedName>
        <fullName evidence="3">Alpha/beta hydrolase</fullName>
    </submittedName>
</protein>
<evidence type="ECO:0000313" key="4">
    <source>
        <dbReference type="Proteomes" id="UP000606921"/>
    </source>
</evidence>
<dbReference type="PANTHER" id="PTHR43798:SF31">
    <property type="entry name" value="AB HYDROLASE SUPERFAMILY PROTEIN YCLE"/>
    <property type="match status" value="1"/>
</dbReference>
<dbReference type="PANTHER" id="PTHR43798">
    <property type="entry name" value="MONOACYLGLYCEROL LIPASE"/>
    <property type="match status" value="1"/>
</dbReference>
<dbReference type="Gene3D" id="3.40.50.1820">
    <property type="entry name" value="alpha/beta hydrolase"/>
    <property type="match status" value="1"/>
</dbReference>
<dbReference type="InterPro" id="IPR050266">
    <property type="entry name" value="AB_hydrolase_sf"/>
</dbReference>
<dbReference type="SUPFAM" id="SSF53474">
    <property type="entry name" value="alpha/beta-Hydrolases"/>
    <property type="match status" value="1"/>
</dbReference>
<dbReference type="RefSeq" id="WP_142593137.1">
    <property type="nucleotide sequence ID" value="NZ_CABFWF030000013.1"/>
</dbReference>
<proteinExistence type="predicted"/>
<dbReference type="GO" id="GO:0016787">
    <property type="term" value="F:hydrolase activity"/>
    <property type="evidence" value="ECO:0007669"/>
    <property type="project" value="UniProtKB-KW"/>
</dbReference>
<comment type="caution">
    <text evidence="3">The sequence shown here is derived from an EMBL/GenBank/DDBJ whole genome shotgun (WGS) entry which is preliminary data.</text>
</comment>
<accession>A0ABM8PQY7</accession>
<reference evidence="3 4" key="1">
    <citation type="submission" date="2020-11" db="EMBL/GenBank/DDBJ databases">
        <authorList>
            <person name="Lassalle F."/>
        </authorList>
    </citation>
    <scope>NUCLEOTIDE SEQUENCE [LARGE SCALE GENOMIC DNA]</scope>
    <source>
        <strain evidence="3 4">JC140</strain>
    </source>
</reference>
<dbReference type="InterPro" id="IPR029058">
    <property type="entry name" value="AB_hydrolase_fold"/>
</dbReference>
<evidence type="ECO:0000313" key="3">
    <source>
        <dbReference type="EMBL" id="CAD7043719.1"/>
    </source>
</evidence>
<keyword evidence="1 3" id="KW-0378">Hydrolase</keyword>
<dbReference type="Proteomes" id="UP000606921">
    <property type="component" value="Unassembled WGS sequence"/>
</dbReference>
<keyword evidence="4" id="KW-1185">Reference proteome</keyword>
<dbReference type="InterPro" id="IPR000073">
    <property type="entry name" value="AB_hydrolase_1"/>
</dbReference>
<sequence length="261" mass="27633">MNIIEQRAASSLQFARSSDGVEIAFKVAGTGRPLACLHGFSESHEGWEEAGYVEPLMAAGYQVILIDSRGHGQSDKPHQPDAYSGSLRIADLVAVLDRLGHGKALLLGHSMGGTLALAAAAHIPERVEAVIAIGAHPFSEDLEPLRHVLRAGLQDWMAHLERQAGTMSQSTRRRIADNDPAALSACAARNRADFSAQVSASGIPLLAIVGSEDERKSRVLDMTGMPNASVEVAGGLNHCTSFAQAGTILPIILNFLEGMEA</sequence>
<organism evidence="3 4">
    <name type="scientific">Pseudorhizobium endolithicum</name>
    <dbReference type="NCBI Taxonomy" id="1191678"/>
    <lineage>
        <taxon>Bacteria</taxon>
        <taxon>Pseudomonadati</taxon>
        <taxon>Pseudomonadota</taxon>
        <taxon>Alphaproteobacteria</taxon>
        <taxon>Hyphomicrobiales</taxon>
        <taxon>Rhizobiaceae</taxon>
        <taxon>Rhizobium/Agrobacterium group</taxon>
        <taxon>Pseudorhizobium</taxon>
    </lineage>
</organism>
<dbReference type="Pfam" id="PF00561">
    <property type="entry name" value="Abhydrolase_1"/>
    <property type="match status" value="1"/>
</dbReference>
<evidence type="ECO:0000256" key="1">
    <source>
        <dbReference type="ARBA" id="ARBA00022801"/>
    </source>
</evidence>
<gene>
    <name evidence="3" type="ORF">REJC140_03729</name>
</gene>
<feature type="domain" description="AB hydrolase-1" evidence="2">
    <location>
        <begin position="33"/>
        <end position="167"/>
    </location>
</feature>